<reference evidence="2" key="1">
    <citation type="journal article" date="2024" name="Toxins">
        <title>Genome Sequence Analysis of Native Xenorhabdus Strains Isolated from Entomopathogenic Nematodes in Argentina.</title>
        <authorList>
            <person name="Palma L."/>
            <person name="Frizzo L."/>
            <person name="Kaiser S."/>
            <person name="Berry C."/>
            <person name="Caballero P."/>
            <person name="Bode H.B."/>
            <person name="Del Valle E.E."/>
        </authorList>
    </citation>
    <scope>NUCLEOTIDE SEQUENCE [LARGE SCALE GENOMIC DNA]</scope>
    <source>
        <strain evidence="2">12</strain>
    </source>
</reference>
<dbReference type="Proteomes" id="UP001271890">
    <property type="component" value="Unassembled WGS sequence"/>
</dbReference>
<accession>A0ABU4S678</accession>
<dbReference type="RefSeq" id="WP_319929142.1">
    <property type="nucleotide sequence ID" value="NZ_VCDN01000017.1"/>
</dbReference>
<comment type="caution">
    <text evidence="1">The sequence shown here is derived from an EMBL/GenBank/DDBJ whole genome shotgun (WGS) entry which is preliminary data.</text>
</comment>
<evidence type="ECO:0000313" key="1">
    <source>
        <dbReference type="EMBL" id="MDX7986697.1"/>
    </source>
</evidence>
<proteinExistence type="predicted"/>
<dbReference type="EMBL" id="VCDN01000017">
    <property type="protein sequence ID" value="MDX7986697.1"/>
    <property type="molecule type" value="Genomic_DNA"/>
</dbReference>
<protein>
    <submittedName>
        <fullName evidence="1">DUF3168 domain-containing protein</fullName>
    </submittedName>
</protein>
<gene>
    <name evidence="1" type="ORF">FE392_05015</name>
</gene>
<name>A0ABU4S678_9GAMM</name>
<keyword evidence="2" id="KW-1185">Reference proteome</keyword>
<evidence type="ECO:0000313" key="2">
    <source>
        <dbReference type="Proteomes" id="UP001271890"/>
    </source>
</evidence>
<sequence>MKDGDLFKLLDPVLPGRVFPYLIPFTEREAPSPWCVFSTYSLTTDVLSGPSVKMTRIQIDAYATTLERAEQIGEDAFHALKSLAPFELEHENSFEDDTELYRASLTCKIYT</sequence>
<organism evidence="1 2">
    <name type="scientific">Xenorhabdus santafensis</name>
    <dbReference type="NCBI Taxonomy" id="2582833"/>
    <lineage>
        <taxon>Bacteria</taxon>
        <taxon>Pseudomonadati</taxon>
        <taxon>Pseudomonadota</taxon>
        <taxon>Gammaproteobacteria</taxon>
        <taxon>Enterobacterales</taxon>
        <taxon>Morganellaceae</taxon>
        <taxon>Xenorhabdus</taxon>
    </lineage>
</organism>